<gene>
    <name evidence="7" type="ORF">V5O48_014648</name>
</gene>
<keyword evidence="8" id="KW-1185">Reference proteome</keyword>
<evidence type="ECO:0000256" key="4">
    <source>
        <dbReference type="ARBA" id="ARBA00022807"/>
    </source>
</evidence>
<organism evidence="7 8">
    <name type="scientific">Marasmius crinis-equi</name>
    <dbReference type="NCBI Taxonomy" id="585013"/>
    <lineage>
        <taxon>Eukaryota</taxon>
        <taxon>Fungi</taxon>
        <taxon>Dikarya</taxon>
        <taxon>Basidiomycota</taxon>
        <taxon>Agaricomycotina</taxon>
        <taxon>Agaricomycetes</taxon>
        <taxon>Agaricomycetidae</taxon>
        <taxon>Agaricales</taxon>
        <taxon>Marasmiineae</taxon>
        <taxon>Marasmiaceae</taxon>
        <taxon>Marasmius</taxon>
    </lineage>
</organism>
<dbReference type="InterPro" id="IPR038765">
    <property type="entry name" value="Papain-like_cys_pep_sf"/>
</dbReference>
<sequence>MLHVTQIFDDPKFFIPNASYNNITRGATGDCNFIAALALIRAAGKLALKLCVARDEEVSVYGFIFFRDTSWVTVIIDDFLYTYIPKYEELSYAEKQIYHVNKESTTNRHVKTWVPLIKKAYAKLYGSYAALYGGELGEAIEDMTGYHFFSFSETGGKGC</sequence>
<dbReference type="PANTHER" id="PTHR10183:SF379">
    <property type="entry name" value="CALPAIN-5"/>
    <property type="match status" value="1"/>
</dbReference>
<dbReference type="PROSITE" id="PS50203">
    <property type="entry name" value="CALPAIN_CAT"/>
    <property type="match status" value="1"/>
</dbReference>
<evidence type="ECO:0000256" key="3">
    <source>
        <dbReference type="ARBA" id="ARBA00022801"/>
    </source>
</evidence>
<keyword evidence="3" id="KW-0378">Hydrolase</keyword>
<evidence type="ECO:0000256" key="5">
    <source>
        <dbReference type="PROSITE-ProRule" id="PRU00239"/>
    </source>
</evidence>
<dbReference type="Proteomes" id="UP001465976">
    <property type="component" value="Unassembled WGS sequence"/>
</dbReference>
<feature type="domain" description="Calpain catalytic" evidence="6">
    <location>
        <begin position="1"/>
        <end position="145"/>
    </location>
</feature>
<keyword evidence="2" id="KW-0645">Protease</keyword>
<protein>
    <recommendedName>
        <fullName evidence="6">Calpain catalytic domain-containing protein</fullName>
    </recommendedName>
</protein>
<name>A0ABR3EWQ7_9AGAR</name>
<dbReference type="EMBL" id="JBAHYK010001609">
    <property type="protein sequence ID" value="KAL0567348.1"/>
    <property type="molecule type" value="Genomic_DNA"/>
</dbReference>
<comment type="caution">
    <text evidence="5">Lacks conserved residue(s) required for the propagation of feature annotation.</text>
</comment>
<evidence type="ECO:0000256" key="2">
    <source>
        <dbReference type="ARBA" id="ARBA00022670"/>
    </source>
</evidence>
<accession>A0ABR3EWQ7</accession>
<evidence type="ECO:0000313" key="8">
    <source>
        <dbReference type="Proteomes" id="UP001465976"/>
    </source>
</evidence>
<proteinExistence type="inferred from homology"/>
<evidence type="ECO:0000256" key="1">
    <source>
        <dbReference type="ARBA" id="ARBA00007623"/>
    </source>
</evidence>
<dbReference type="InterPro" id="IPR001300">
    <property type="entry name" value="Peptidase_C2_calpain_cat"/>
</dbReference>
<dbReference type="InterPro" id="IPR022684">
    <property type="entry name" value="Calpain_cysteine_protease"/>
</dbReference>
<dbReference type="SUPFAM" id="SSF54001">
    <property type="entry name" value="Cysteine proteinases"/>
    <property type="match status" value="1"/>
</dbReference>
<dbReference type="Pfam" id="PF00648">
    <property type="entry name" value="Peptidase_C2"/>
    <property type="match status" value="1"/>
</dbReference>
<keyword evidence="4" id="KW-0788">Thiol protease</keyword>
<comment type="caution">
    <text evidence="7">The sequence shown here is derived from an EMBL/GenBank/DDBJ whole genome shotgun (WGS) entry which is preliminary data.</text>
</comment>
<comment type="similarity">
    <text evidence="1">Belongs to the peptidase C2 family.</text>
</comment>
<evidence type="ECO:0000313" key="7">
    <source>
        <dbReference type="EMBL" id="KAL0567348.1"/>
    </source>
</evidence>
<reference evidence="7 8" key="1">
    <citation type="submission" date="2024-02" db="EMBL/GenBank/DDBJ databases">
        <title>A draft genome for the cacao thread blight pathogen Marasmius crinis-equi.</title>
        <authorList>
            <person name="Cohen S.P."/>
            <person name="Baruah I.K."/>
            <person name="Amoako-Attah I."/>
            <person name="Bukari Y."/>
            <person name="Meinhardt L.W."/>
            <person name="Bailey B.A."/>
        </authorList>
    </citation>
    <scope>NUCLEOTIDE SEQUENCE [LARGE SCALE GENOMIC DNA]</scope>
    <source>
        <strain evidence="7 8">GH-76</strain>
    </source>
</reference>
<dbReference type="PRINTS" id="PR00704">
    <property type="entry name" value="CALPAIN"/>
</dbReference>
<evidence type="ECO:0000259" key="6">
    <source>
        <dbReference type="PROSITE" id="PS50203"/>
    </source>
</evidence>
<dbReference type="PANTHER" id="PTHR10183">
    <property type="entry name" value="CALPAIN"/>
    <property type="match status" value="1"/>
</dbReference>